<sequence length="109" mass="11754">MAARPLLLALALLAPGAAQAQQSAAEPKSVNSPYPRFYYKLGTVKGAVLTVYVTGEFYELYIWEKETLLAPVFAESQAKNKLLATIALRDAKSGKTVGTYSPKDGLSML</sequence>
<reference evidence="2" key="2">
    <citation type="submission" date="2020-09" db="EMBL/GenBank/DDBJ databases">
        <authorList>
            <person name="Sun Q."/>
            <person name="Zhou Y."/>
        </authorList>
    </citation>
    <scope>NUCLEOTIDE SEQUENCE</scope>
    <source>
        <strain evidence="2">CGMCC 1.12726</strain>
    </source>
</reference>
<accession>A0A917CQQ9</accession>
<dbReference type="RefSeq" id="WP_188450027.1">
    <property type="nucleotide sequence ID" value="NZ_BMFO01000004.1"/>
</dbReference>
<reference evidence="2" key="1">
    <citation type="journal article" date="2014" name="Int. J. Syst. Evol. Microbiol.">
        <title>Complete genome sequence of Corynebacterium casei LMG S-19264T (=DSM 44701T), isolated from a smear-ripened cheese.</title>
        <authorList>
            <consortium name="US DOE Joint Genome Institute (JGI-PGF)"/>
            <person name="Walter F."/>
            <person name="Albersmeier A."/>
            <person name="Kalinowski J."/>
            <person name="Ruckert C."/>
        </authorList>
    </citation>
    <scope>NUCLEOTIDE SEQUENCE</scope>
    <source>
        <strain evidence="2">CGMCC 1.12726</strain>
    </source>
</reference>
<feature type="chain" id="PRO_5037157390" description="Thiol:disulfide interchange protein DsbD N-terminal domain-containing protein" evidence="1">
    <location>
        <begin position="21"/>
        <end position="109"/>
    </location>
</feature>
<protein>
    <recommendedName>
        <fullName evidence="4">Thiol:disulfide interchange protein DsbD N-terminal domain-containing protein</fullName>
    </recommendedName>
</protein>
<proteinExistence type="predicted"/>
<evidence type="ECO:0008006" key="4">
    <source>
        <dbReference type="Google" id="ProtNLM"/>
    </source>
</evidence>
<dbReference type="AlphaFoldDB" id="A0A917CQQ9"/>
<keyword evidence="3" id="KW-1185">Reference proteome</keyword>
<dbReference type="EMBL" id="BMFO01000004">
    <property type="protein sequence ID" value="GGF96380.1"/>
    <property type="molecule type" value="Genomic_DNA"/>
</dbReference>
<organism evidence="2 3">
    <name type="scientific">Arenimonas maotaiensis</name>
    <dbReference type="NCBI Taxonomy" id="1446479"/>
    <lineage>
        <taxon>Bacteria</taxon>
        <taxon>Pseudomonadati</taxon>
        <taxon>Pseudomonadota</taxon>
        <taxon>Gammaproteobacteria</taxon>
        <taxon>Lysobacterales</taxon>
        <taxon>Lysobacteraceae</taxon>
        <taxon>Arenimonas</taxon>
    </lineage>
</organism>
<evidence type="ECO:0000313" key="3">
    <source>
        <dbReference type="Proteomes" id="UP000632858"/>
    </source>
</evidence>
<feature type="signal peptide" evidence="1">
    <location>
        <begin position="1"/>
        <end position="20"/>
    </location>
</feature>
<gene>
    <name evidence="2" type="ORF">GCM10010960_17550</name>
</gene>
<name>A0A917CQQ9_9GAMM</name>
<evidence type="ECO:0000313" key="2">
    <source>
        <dbReference type="EMBL" id="GGF96380.1"/>
    </source>
</evidence>
<keyword evidence="1" id="KW-0732">Signal</keyword>
<dbReference type="Proteomes" id="UP000632858">
    <property type="component" value="Unassembled WGS sequence"/>
</dbReference>
<comment type="caution">
    <text evidence="2">The sequence shown here is derived from an EMBL/GenBank/DDBJ whole genome shotgun (WGS) entry which is preliminary data.</text>
</comment>
<evidence type="ECO:0000256" key="1">
    <source>
        <dbReference type="SAM" id="SignalP"/>
    </source>
</evidence>